<comment type="caution">
    <text evidence="2">The sequence shown here is derived from an EMBL/GenBank/DDBJ whole genome shotgun (WGS) entry which is preliminary data.</text>
</comment>
<name>A0A2P5APE9_TREOI</name>
<dbReference type="Proteomes" id="UP000237000">
    <property type="component" value="Unassembled WGS sequence"/>
</dbReference>
<evidence type="ECO:0000256" key="1">
    <source>
        <dbReference type="SAM" id="Phobius"/>
    </source>
</evidence>
<proteinExistence type="predicted"/>
<dbReference type="EMBL" id="JXTC01000754">
    <property type="protein sequence ID" value="PON38390.1"/>
    <property type="molecule type" value="Genomic_DNA"/>
</dbReference>
<feature type="transmembrane region" description="Helical" evidence="1">
    <location>
        <begin position="104"/>
        <end position="137"/>
    </location>
</feature>
<keyword evidence="1" id="KW-0472">Membrane</keyword>
<dbReference type="OrthoDB" id="10490573at2759"/>
<organism evidence="2 3">
    <name type="scientific">Trema orientale</name>
    <name type="common">Charcoal tree</name>
    <name type="synonym">Celtis orientalis</name>
    <dbReference type="NCBI Taxonomy" id="63057"/>
    <lineage>
        <taxon>Eukaryota</taxon>
        <taxon>Viridiplantae</taxon>
        <taxon>Streptophyta</taxon>
        <taxon>Embryophyta</taxon>
        <taxon>Tracheophyta</taxon>
        <taxon>Spermatophyta</taxon>
        <taxon>Magnoliopsida</taxon>
        <taxon>eudicotyledons</taxon>
        <taxon>Gunneridae</taxon>
        <taxon>Pentapetalae</taxon>
        <taxon>rosids</taxon>
        <taxon>fabids</taxon>
        <taxon>Rosales</taxon>
        <taxon>Cannabaceae</taxon>
        <taxon>Trema</taxon>
    </lineage>
</organism>
<keyword evidence="3" id="KW-1185">Reference proteome</keyword>
<keyword evidence="1" id="KW-0812">Transmembrane</keyword>
<feature type="transmembrane region" description="Helical" evidence="1">
    <location>
        <begin position="65"/>
        <end position="84"/>
    </location>
</feature>
<reference evidence="3" key="1">
    <citation type="submission" date="2016-06" db="EMBL/GenBank/DDBJ databases">
        <title>Parallel loss of symbiosis genes in relatives of nitrogen-fixing non-legume Parasponia.</title>
        <authorList>
            <person name="Van Velzen R."/>
            <person name="Holmer R."/>
            <person name="Bu F."/>
            <person name="Rutten L."/>
            <person name="Van Zeijl A."/>
            <person name="Liu W."/>
            <person name="Santuari L."/>
            <person name="Cao Q."/>
            <person name="Sharma T."/>
            <person name="Shen D."/>
            <person name="Roswanjaya Y."/>
            <person name="Wardhani T."/>
            <person name="Kalhor M.S."/>
            <person name="Jansen J."/>
            <person name="Van den Hoogen J."/>
            <person name="Gungor B."/>
            <person name="Hartog M."/>
            <person name="Hontelez J."/>
            <person name="Verver J."/>
            <person name="Yang W.-C."/>
            <person name="Schijlen E."/>
            <person name="Repin R."/>
            <person name="Schilthuizen M."/>
            <person name="Schranz E."/>
            <person name="Heidstra R."/>
            <person name="Miyata K."/>
            <person name="Fedorova E."/>
            <person name="Kohlen W."/>
            <person name="Bisseling T."/>
            <person name="Smit S."/>
            <person name="Geurts R."/>
        </authorList>
    </citation>
    <scope>NUCLEOTIDE SEQUENCE [LARGE SCALE GENOMIC DNA]</scope>
    <source>
        <strain evidence="3">cv. RG33-2</strain>
    </source>
</reference>
<gene>
    <name evidence="2" type="ORF">TorRG33x02_345250</name>
</gene>
<dbReference type="InParanoid" id="A0A2P5APE9"/>
<dbReference type="AlphaFoldDB" id="A0A2P5APE9"/>
<evidence type="ECO:0000313" key="2">
    <source>
        <dbReference type="EMBL" id="PON38390.1"/>
    </source>
</evidence>
<sequence>FVATALFGLGISKASDPTAEDLSWSLQSYVQDSFVSTNTPPLLLSSLSLSLPPSLRKYLSRSNTYALSFSMFPSISFSLSKYIYIHIHVYVYESVNNGQYVFHFWLFSLFLLFVFYFISLYIYFLKIMPIVIVIIIIC</sequence>
<evidence type="ECO:0000313" key="3">
    <source>
        <dbReference type="Proteomes" id="UP000237000"/>
    </source>
</evidence>
<accession>A0A2P5APE9</accession>
<keyword evidence="1" id="KW-1133">Transmembrane helix</keyword>
<feature type="non-terminal residue" evidence="2">
    <location>
        <position position="1"/>
    </location>
</feature>
<protein>
    <submittedName>
        <fullName evidence="2">Uncharacterized protein</fullName>
    </submittedName>
</protein>